<evidence type="ECO:0000313" key="5">
    <source>
        <dbReference type="Proteomes" id="UP000003779"/>
    </source>
</evidence>
<dbReference type="AlphaFoldDB" id="J7L5C2"/>
<dbReference type="EMBL" id="CP003788">
    <property type="protein sequence ID" value="AFR06610.1"/>
    <property type="molecule type" value="Genomic_DNA"/>
</dbReference>
<feature type="region of interest" description="Disordered" evidence="1">
    <location>
        <begin position="233"/>
        <end position="291"/>
    </location>
</feature>
<dbReference type="HOGENOM" id="CLU_672379_0_0_11"/>
<feature type="domain" description="Protein NO VEIN C-terminal" evidence="2">
    <location>
        <begin position="299"/>
        <end position="367"/>
    </location>
</feature>
<proteinExistence type="predicted"/>
<evidence type="ECO:0000313" key="4">
    <source>
        <dbReference type="EMBL" id="AFR06610.1"/>
    </source>
</evidence>
<dbReference type="Gene3D" id="2.30.280.20">
    <property type="match status" value="1"/>
</dbReference>
<dbReference type="InterPro" id="IPR024975">
    <property type="entry name" value="NOV_C"/>
</dbReference>
<reference evidence="4 5" key="1">
    <citation type="journal article" date="2012" name="J. Bacteriol.">
        <title>Whole-Genome Sequence of Nocardiopsis alba Strain ATCC BAA-2165, Associated with Honeybees.</title>
        <authorList>
            <person name="Qiao J."/>
            <person name="Chen L."/>
            <person name="Li Y."/>
            <person name="Wang J."/>
            <person name="Zhang W."/>
            <person name="Chen S."/>
        </authorList>
    </citation>
    <scope>NUCLEOTIDE SEQUENCE [LARGE SCALE GENOMIC DNA]</scope>
    <source>
        <strain evidence="5">ATCC BAA-2165 / BE74</strain>
    </source>
</reference>
<dbReference type="KEGG" id="nal:B005_1863"/>
<name>J7L5C2_NOCAA</name>
<evidence type="ECO:0008006" key="6">
    <source>
        <dbReference type="Google" id="ProtNLM"/>
    </source>
</evidence>
<feature type="domain" description="Restriction endonuclease AspBHI N-terminal" evidence="3">
    <location>
        <begin position="48"/>
        <end position="226"/>
    </location>
</feature>
<evidence type="ECO:0000256" key="1">
    <source>
        <dbReference type="SAM" id="MobiDB-lite"/>
    </source>
</evidence>
<organism evidence="4 5">
    <name type="scientific">Nocardiopsis alba (strain ATCC BAA-2165 / BE74)</name>
    <dbReference type="NCBI Taxonomy" id="1205910"/>
    <lineage>
        <taxon>Bacteria</taxon>
        <taxon>Bacillati</taxon>
        <taxon>Actinomycetota</taxon>
        <taxon>Actinomycetes</taxon>
        <taxon>Streptosporangiales</taxon>
        <taxon>Nocardiopsidaceae</taxon>
        <taxon>Nocardiopsis</taxon>
    </lineage>
</organism>
<gene>
    <name evidence="4" type="ordered locus">B005_1863</name>
</gene>
<dbReference type="REBASE" id="52852">
    <property type="entry name" value="Nal2165ORF1863P"/>
</dbReference>
<dbReference type="Pfam" id="PF13020">
    <property type="entry name" value="NOV_C"/>
    <property type="match status" value="1"/>
</dbReference>
<evidence type="ECO:0000259" key="3">
    <source>
        <dbReference type="Pfam" id="PF18062"/>
    </source>
</evidence>
<dbReference type="eggNOG" id="COG1715">
    <property type="taxonomic scope" value="Bacteria"/>
</dbReference>
<feature type="compositionally biased region" description="Basic and acidic residues" evidence="1">
    <location>
        <begin position="243"/>
        <end position="252"/>
    </location>
</feature>
<sequence length="409" mass="45780">MKGRLRAGQVFRYPRPKVEHISQVDGYPNFHHVTHSSAYGEQVQLEKGINGTAGITAVDGSRRPAILIRSSPWKSGTVETPWKDHFEVEDGYVRYYGDHKASTEVALGRTPGNAAMLEAFDHHRVPSAYAPPLLLFRAVPRNGKQKGYVEFCGLGVIERVEKVEQQGGQAKDSFINYAYDIALLDLTPENDSVAWEWIEARRNKAYSAEETLEWAPKSWRHWVENGTVGNLRSSRRATVSENPKPKERKPEAESPEVLEAEEAAARTAGRRRSGTGQGRRMSAAERKALEDHSVGRATAHFEADGWSVEDVGAKRSYDLLLTRGDERLHVEVKGTTSEGTQVILTRAEVEKQREFAPHNALVVVHSIELDRTVSPPEAKGGVLHCTSPWEIRDQHLKVVSYVYHHPDLS</sequence>
<dbReference type="Proteomes" id="UP000003779">
    <property type="component" value="Chromosome"/>
</dbReference>
<reference evidence="5" key="2">
    <citation type="submission" date="2012-08" db="EMBL/GenBank/DDBJ databases">
        <title>Whole-genome sequence of Nocardiopsis alba strain ATCC BAA-2165 associated with honeybees.</title>
        <authorList>
            <person name="Qiao J."/>
            <person name="Chen L."/>
            <person name="Li Y."/>
            <person name="Wang J."/>
            <person name="Zhang W."/>
            <person name="Chen S."/>
        </authorList>
    </citation>
    <scope>NUCLEOTIDE SEQUENCE [LARGE SCALE GENOMIC DNA]</scope>
    <source>
        <strain evidence="5">ATCC BAA-2165 / BE74</strain>
    </source>
</reference>
<dbReference type="InterPro" id="IPR041409">
    <property type="entry name" value="RE_AspBHI_N"/>
</dbReference>
<dbReference type="PATRIC" id="fig|1205910.3.peg.1767"/>
<feature type="compositionally biased region" description="Acidic residues" evidence="1">
    <location>
        <begin position="253"/>
        <end position="262"/>
    </location>
</feature>
<accession>J7L5C2</accession>
<protein>
    <recommendedName>
        <fullName evidence="6">DUF3883 domain-containing protein</fullName>
    </recommendedName>
</protein>
<dbReference type="Pfam" id="PF18062">
    <property type="entry name" value="RE_AspBHI_N"/>
    <property type="match status" value="1"/>
</dbReference>
<feature type="compositionally biased region" description="Basic and acidic residues" evidence="1">
    <location>
        <begin position="282"/>
        <end position="291"/>
    </location>
</feature>
<evidence type="ECO:0000259" key="2">
    <source>
        <dbReference type="Pfam" id="PF13020"/>
    </source>
</evidence>